<accession>A0ABX6EGL3</accession>
<keyword evidence="2" id="KW-1185">Reference proteome</keyword>
<organism evidence="1 2">
    <name type="scientific">Methylocystis rosea</name>
    <dbReference type="NCBI Taxonomy" id="173366"/>
    <lineage>
        <taxon>Bacteria</taxon>
        <taxon>Pseudomonadati</taxon>
        <taxon>Pseudomonadota</taxon>
        <taxon>Alphaproteobacteria</taxon>
        <taxon>Hyphomicrobiales</taxon>
        <taxon>Methylocystaceae</taxon>
        <taxon>Methylocystis</taxon>
    </lineage>
</organism>
<dbReference type="EMBL" id="CP044328">
    <property type="protein sequence ID" value="QGM93550.1"/>
    <property type="molecule type" value="Genomic_DNA"/>
</dbReference>
<reference evidence="2" key="1">
    <citation type="submission" date="2019-09" db="EMBL/GenBank/DDBJ databases">
        <title>Isolation and complete genome sequencing of Methylocystis species.</title>
        <authorList>
            <person name="Rumah B.L."/>
            <person name="Stead C.E."/>
            <person name="Stevens B.C."/>
            <person name="Minton N.P."/>
            <person name="Grosse-Honebrink A."/>
            <person name="Zhang Y."/>
        </authorList>
    </citation>
    <scope>NUCLEOTIDE SEQUENCE [LARGE SCALE GENOMIC DNA]</scope>
    <source>
        <strain evidence="2">BRCS1</strain>
    </source>
</reference>
<reference evidence="1 2" key="2">
    <citation type="journal article" date="2021" name="AMB Express">
        <title>Isolation and characterisation of Methylocystis spp. for poly-3-hydroxybutyrate production using waste methane feedstocks.</title>
        <authorList>
            <person name="Rumah B.L."/>
            <person name="Stead C.E."/>
            <person name="Claxton Stevens B.H."/>
            <person name="Minton N.P."/>
            <person name="Grosse-Honebrink A."/>
            <person name="Zhang Y."/>
        </authorList>
    </citation>
    <scope>NUCLEOTIDE SEQUENCE [LARGE SCALE GENOMIC DNA]</scope>
    <source>
        <strain evidence="1 2">BRCS1</strain>
    </source>
</reference>
<evidence type="ECO:0000313" key="2">
    <source>
        <dbReference type="Proteomes" id="UP000424673"/>
    </source>
</evidence>
<name>A0ABX6EGL3_9HYPH</name>
<evidence type="ECO:0000313" key="1">
    <source>
        <dbReference type="EMBL" id="QGM93550.1"/>
    </source>
</evidence>
<dbReference type="Proteomes" id="UP000424673">
    <property type="component" value="Chromosome"/>
</dbReference>
<dbReference type="InterPro" id="IPR053759">
    <property type="entry name" value="CDI_Immunity_Comp"/>
</dbReference>
<proteinExistence type="predicted"/>
<sequence length="106" mass="12207">MMSIFVMCSSAYPPEEARQKIANAIERYHDILKHFWVSDVREPLEHEQEHATEYGITVNSGFLVQWNKEGGAEYIPGNPAHHLRGLRPGQRIGVRPRLRTHSAFLK</sequence>
<dbReference type="Gene3D" id="3.30.70.2920">
    <property type="match status" value="1"/>
</dbReference>
<protein>
    <submittedName>
        <fullName evidence="1">Uncharacterized protein</fullName>
    </submittedName>
</protein>
<dbReference type="RefSeq" id="WP_154451338.1">
    <property type="nucleotide sequence ID" value="NZ_CP044328.1"/>
</dbReference>
<gene>
    <name evidence="1" type="ORF">F7D13_05655</name>
</gene>